<dbReference type="GO" id="GO:0003735">
    <property type="term" value="F:structural constituent of ribosome"/>
    <property type="evidence" value="ECO:0007669"/>
    <property type="project" value="TreeGrafter"/>
</dbReference>
<protein>
    <submittedName>
        <fullName evidence="2">S1 family RNA-binding protein</fullName>
    </submittedName>
</protein>
<dbReference type="Pfam" id="PF00575">
    <property type="entry name" value="S1"/>
    <property type="match status" value="1"/>
</dbReference>
<dbReference type="GO" id="GO:0003729">
    <property type="term" value="F:mRNA binding"/>
    <property type="evidence" value="ECO:0007669"/>
    <property type="project" value="TreeGrafter"/>
</dbReference>
<dbReference type="GO" id="GO:0006412">
    <property type="term" value="P:translation"/>
    <property type="evidence" value="ECO:0007669"/>
    <property type="project" value="TreeGrafter"/>
</dbReference>
<dbReference type="PATRIC" id="fig|1423751.3.peg.1073"/>
<name>I7K032_9LACO</name>
<dbReference type="PANTHER" id="PTHR10724">
    <property type="entry name" value="30S RIBOSOMAL PROTEIN S1"/>
    <property type="match status" value="1"/>
</dbReference>
<keyword evidence="5" id="KW-1185">Reference proteome</keyword>
<reference evidence="2 4" key="1">
    <citation type="submission" date="2012-06" db="EMBL/GenBank/DDBJ databases">
        <title>Draft genome sequence of Lactobacillus gigeriorum CRBIP 24.85T, isolated from chicken crop.</title>
        <authorList>
            <person name="Cousin S."/>
            <person name="Ma L."/>
            <person name="Creno S."/>
            <person name="Clermont D."/>
            <person name="Loux V."/>
            <person name="Bizet C."/>
            <person name="Bouchier C."/>
        </authorList>
    </citation>
    <scope>NUCLEOTIDE SEQUENCE [LARGE SCALE GENOMIC DNA]</scope>
    <source>
        <strain evidence="4">CRBIP 24.85T</strain>
        <strain evidence="2">Type strain: CRBIP 24.85</strain>
    </source>
</reference>
<organism evidence="2 4">
    <name type="scientific">Lactobacillus gigeriorum DSM 23908 = CRBIP 24.85</name>
    <dbReference type="NCBI Taxonomy" id="1423751"/>
    <lineage>
        <taxon>Bacteria</taxon>
        <taxon>Bacillati</taxon>
        <taxon>Bacillota</taxon>
        <taxon>Bacilli</taxon>
        <taxon>Lactobacillales</taxon>
        <taxon>Lactobacillaceae</taxon>
        <taxon>Lactobacillus</taxon>
    </lineage>
</organism>
<dbReference type="AlphaFoldDB" id="I7K032"/>
<dbReference type="Proteomes" id="UP000051521">
    <property type="component" value="Unassembled WGS sequence"/>
</dbReference>
<comment type="caution">
    <text evidence="2">The sequence shown here is derived from an EMBL/GenBank/DDBJ whole genome shotgun (WGS) entry which is preliminary data.</text>
</comment>
<evidence type="ECO:0000313" key="4">
    <source>
        <dbReference type="Proteomes" id="UP000009326"/>
    </source>
</evidence>
<dbReference type="InterPro" id="IPR012340">
    <property type="entry name" value="NA-bd_OB-fold"/>
</dbReference>
<feature type="domain" description="S1 motif" evidence="1">
    <location>
        <begin position="6"/>
        <end position="72"/>
    </location>
</feature>
<accession>I7K032</accession>
<evidence type="ECO:0000313" key="5">
    <source>
        <dbReference type="Proteomes" id="UP000051521"/>
    </source>
</evidence>
<dbReference type="EMBL" id="AYZO01000003">
    <property type="protein sequence ID" value="KRN14375.1"/>
    <property type="molecule type" value="Genomic_DNA"/>
</dbReference>
<sequence>MKYQVGQRVTGIINNVGDIGLFLTLPGHRSGLIHHSDWSGNWSRERNRYRVGDELRVVVTKVAKGRIALSLARLNDPDLLDPTNQVSNVSKTDFAKVMTTTLSDSHQEIAKLTQALDRFS</sequence>
<evidence type="ECO:0000313" key="2">
    <source>
        <dbReference type="EMBL" id="CCI86620.1"/>
    </source>
</evidence>
<evidence type="ECO:0000259" key="1">
    <source>
        <dbReference type="PROSITE" id="PS50126"/>
    </source>
</evidence>
<dbReference type="SMART" id="SM00316">
    <property type="entry name" value="S1"/>
    <property type="match status" value="1"/>
</dbReference>
<dbReference type="InterPro" id="IPR003029">
    <property type="entry name" value="S1_domain"/>
</dbReference>
<dbReference type="STRING" id="1423751.FC38_GL001034"/>
<dbReference type="SUPFAM" id="SSF50249">
    <property type="entry name" value="Nucleic acid-binding proteins"/>
    <property type="match status" value="1"/>
</dbReference>
<dbReference type="PROSITE" id="PS50126">
    <property type="entry name" value="S1"/>
    <property type="match status" value="1"/>
</dbReference>
<proteinExistence type="predicted"/>
<dbReference type="OrthoDB" id="9810507at2"/>
<dbReference type="Gene3D" id="2.40.50.140">
    <property type="entry name" value="Nucleic acid-binding proteins"/>
    <property type="match status" value="1"/>
</dbReference>
<dbReference type="EMBL" id="CAKC01000030">
    <property type="protein sequence ID" value="CCI86620.1"/>
    <property type="molecule type" value="Genomic_DNA"/>
</dbReference>
<dbReference type="InterPro" id="IPR050437">
    <property type="entry name" value="Ribos_protein_bS1-like"/>
</dbReference>
<dbReference type="Proteomes" id="UP000009326">
    <property type="component" value="Unassembled WGS sequence"/>
</dbReference>
<gene>
    <name evidence="2" type="ORF">BN52_08610</name>
    <name evidence="3" type="ORF">FC38_GL001034</name>
</gene>
<dbReference type="RefSeq" id="WP_008472620.1">
    <property type="nucleotide sequence ID" value="NZ_AYZO01000003.1"/>
</dbReference>
<reference evidence="3 5" key="2">
    <citation type="journal article" date="2015" name="Genome Announc.">
        <title>Expanding the biotechnology potential of lactobacilli through comparative genomics of 213 strains and associated genera.</title>
        <authorList>
            <person name="Sun Z."/>
            <person name="Harris H.M."/>
            <person name="McCann A."/>
            <person name="Guo C."/>
            <person name="Argimon S."/>
            <person name="Zhang W."/>
            <person name="Yang X."/>
            <person name="Jeffery I.B."/>
            <person name="Cooney J.C."/>
            <person name="Kagawa T.F."/>
            <person name="Liu W."/>
            <person name="Song Y."/>
            <person name="Salvetti E."/>
            <person name="Wrobel A."/>
            <person name="Rasinkangas P."/>
            <person name="Parkhill J."/>
            <person name="Rea M.C."/>
            <person name="O'Sullivan O."/>
            <person name="Ritari J."/>
            <person name="Douillard F.P."/>
            <person name="Paul Ross R."/>
            <person name="Yang R."/>
            <person name="Briner A.E."/>
            <person name="Felis G.E."/>
            <person name="de Vos W.M."/>
            <person name="Barrangou R."/>
            <person name="Klaenhammer T.R."/>
            <person name="Caufield P.W."/>
            <person name="Cui Y."/>
            <person name="Zhang H."/>
            <person name="O'Toole P.W."/>
        </authorList>
    </citation>
    <scope>NUCLEOTIDE SEQUENCE [LARGE SCALE GENOMIC DNA]</scope>
    <source>
        <strain evidence="3 5">DSM 23908</strain>
    </source>
</reference>
<evidence type="ECO:0000313" key="3">
    <source>
        <dbReference type="EMBL" id="KRN14375.1"/>
    </source>
</evidence>